<evidence type="ECO:0000313" key="1">
    <source>
        <dbReference type="EMBL" id="PON52118.1"/>
    </source>
</evidence>
<name>A0A2P5BTK7_PARAD</name>
<dbReference type="OrthoDB" id="10455780at2759"/>
<organism evidence="1 2">
    <name type="scientific">Parasponia andersonii</name>
    <name type="common">Sponia andersonii</name>
    <dbReference type="NCBI Taxonomy" id="3476"/>
    <lineage>
        <taxon>Eukaryota</taxon>
        <taxon>Viridiplantae</taxon>
        <taxon>Streptophyta</taxon>
        <taxon>Embryophyta</taxon>
        <taxon>Tracheophyta</taxon>
        <taxon>Spermatophyta</taxon>
        <taxon>Magnoliopsida</taxon>
        <taxon>eudicotyledons</taxon>
        <taxon>Gunneridae</taxon>
        <taxon>Pentapetalae</taxon>
        <taxon>rosids</taxon>
        <taxon>fabids</taxon>
        <taxon>Rosales</taxon>
        <taxon>Cannabaceae</taxon>
        <taxon>Parasponia</taxon>
    </lineage>
</organism>
<accession>A0A2P5BTK7</accession>
<proteinExistence type="predicted"/>
<dbReference type="AlphaFoldDB" id="A0A2P5BTK7"/>
<feature type="non-terminal residue" evidence="1">
    <location>
        <position position="1"/>
    </location>
</feature>
<evidence type="ECO:0000313" key="2">
    <source>
        <dbReference type="Proteomes" id="UP000237105"/>
    </source>
</evidence>
<dbReference type="EMBL" id="JXTB01000224">
    <property type="protein sequence ID" value="PON52118.1"/>
    <property type="molecule type" value="Genomic_DNA"/>
</dbReference>
<sequence length="55" mass="6187">ISKALHASHHRPSRSSRCQIHLFQVYDSAPRNSTGLPALSSSLPFRTLETRPSWT</sequence>
<keyword evidence="2" id="KW-1185">Reference proteome</keyword>
<protein>
    <submittedName>
        <fullName evidence="1">Uncharacterized protein</fullName>
    </submittedName>
</protein>
<gene>
    <name evidence="1" type="ORF">PanWU01x14_211080</name>
</gene>
<reference evidence="2" key="1">
    <citation type="submission" date="2016-06" db="EMBL/GenBank/DDBJ databases">
        <title>Parallel loss of symbiosis genes in relatives of nitrogen-fixing non-legume Parasponia.</title>
        <authorList>
            <person name="Van Velzen R."/>
            <person name="Holmer R."/>
            <person name="Bu F."/>
            <person name="Rutten L."/>
            <person name="Van Zeijl A."/>
            <person name="Liu W."/>
            <person name="Santuari L."/>
            <person name="Cao Q."/>
            <person name="Sharma T."/>
            <person name="Shen D."/>
            <person name="Roswanjaya Y."/>
            <person name="Wardhani T."/>
            <person name="Kalhor M.S."/>
            <person name="Jansen J."/>
            <person name="Van den Hoogen J."/>
            <person name="Gungor B."/>
            <person name="Hartog M."/>
            <person name="Hontelez J."/>
            <person name="Verver J."/>
            <person name="Yang W.-C."/>
            <person name="Schijlen E."/>
            <person name="Repin R."/>
            <person name="Schilthuizen M."/>
            <person name="Schranz E."/>
            <person name="Heidstra R."/>
            <person name="Miyata K."/>
            <person name="Fedorova E."/>
            <person name="Kohlen W."/>
            <person name="Bisseling T."/>
            <person name="Smit S."/>
            <person name="Geurts R."/>
        </authorList>
    </citation>
    <scope>NUCLEOTIDE SEQUENCE [LARGE SCALE GENOMIC DNA]</scope>
    <source>
        <strain evidence="2">cv. WU1-14</strain>
    </source>
</reference>
<dbReference type="Proteomes" id="UP000237105">
    <property type="component" value="Unassembled WGS sequence"/>
</dbReference>
<comment type="caution">
    <text evidence="1">The sequence shown here is derived from an EMBL/GenBank/DDBJ whole genome shotgun (WGS) entry which is preliminary data.</text>
</comment>